<dbReference type="GO" id="GO:0008170">
    <property type="term" value="F:N-methyltransferase activity"/>
    <property type="evidence" value="ECO:0007669"/>
    <property type="project" value="InterPro"/>
</dbReference>
<evidence type="ECO:0000313" key="10">
    <source>
        <dbReference type="EMBL" id="KFM19760.1"/>
    </source>
</evidence>
<dbReference type="PRINTS" id="PR00508">
    <property type="entry name" value="S21N4MTFRASE"/>
</dbReference>
<dbReference type="PANTHER" id="PTHR13370:SF3">
    <property type="entry name" value="TRNA (GUANINE(10)-N2)-METHYLTRANSFERASE HOMOLOG"/>
    <property type="match status" value="1"/>
</dbReference>
<keyword evidence="2 8" id="KW-0489">Methyltransferase</keyword>
<name>A0A087S206_9ARCH</name>
<gene>
    <name evidence="10" type="ORF">AAA799P11_00505</name>
</gene>
<evidence type="ECO:0000256" key="8">
    <source>
        <dbReference type="RuleBase" id="RU362026"/>
    </source>
</evidence>
<dbReference type="InterPro" id="IPR029063">
    <property type="entry name" value="SAM-dependent_MTases_sf"/>
</dbReference>
<evidence type="ECO:0000256" key="1">
    <source>
        <dbReference type="ARBA" id="ARBA00010203"/>
    </source>
</evidence>
<dbReference type="EC" id="2.1.1.113" evidence="8"/>
<evidence type="ECO:0000256" key="4">
    <source>
        <dbReference type="ARBA" id="ARBA00022691"/>
    </source>
</evidence>
<evidence type="ECO:0000256" key="7">
    <source>
        <dbReference type="ARBA" id="ARBA00049120"/>
    </source>
</evidence>
<dbReference type="Proteomes" id="UP000029387">
    <property type="component" value="Unassembled WGS sequence"/>
</dbReference>
<dbReference type="AlphaFoldDB" id="A0A087S206"/>
<comment type="similarity">
    <text evidence="1">Belongs to the N(4)/N(6)-methyltransferase family. N(4) subfamily.</text>
</comment>
<protein>
    <recommendedName>
        <fullName evidence="8">Type II methyltransferase</fullName>
        <ecNumber evidence="8">2.1.1.113</ecNumber>
    </recommendedName>
    <alternativeName>
        <fullName evidence="8">N-4 cytosine-specific methyltransferase</fullName>
    </alternativeName>
</protein>
<comment type="caution">
    <text evidence="10">The sequence shown here is derived from an EMBL/GenBank/DDBJ whole genome shotgun (WGS) entry which is preliminary data.</text>
</comment>
<keyword evidence="4 8" id="KW-0949">S-adenosyl-L-methionine</keyword>
<proteinExistence type="inferred from homology"/>
<evidence type="ECO:0000313" key="11">
    <source>
        <dbReference type="Proteomes" id="UP000029387"/>
    </source>
</evidence>
<dbReference type="PANTHER" id="PTHR13370">
    <property type="entry name" value="RNA METHYLASE-RELATED"/>
    <property type="match status" value="1"/>
</dbReference>
<keyword evidence="11" id="KW-1185">Reference proteome</keyword>
<feature type="domain" description="DNA methylase N-4/N-6" evidence="9">
    <location>
        <begin position="35"/>
        <end position="265"/>
    </location>
</feature>
<dbReference type="SUPFAM" id="SSF53335">
    <property type="entry name" value="S-adenosyl-L-methionine-dependent methyltransferases"/>
    <property type="match status" value="1"/>
</dbReference>
<dbReference type="InterPro" id="IPR017985">
    <property type="entry name" value="MeTrfase_CN4_CS"/>
</dbReference>
<keyword evidence="3 10" id="KW-0808">Transferase</keyword>
<keyword evidence="5 8" id="KW-0680">Restriction system</keyword>
<accession>A0A087S206</accession>
<dbReference type="GO" id="GO:0032259">
    <property type="term" value="P:methylation"/>
    <property type="evidence" value="ECO:0007669"/>
    <property type="project" value="UniProtKB-KW"/>
</dbReference>
<dbReference type="GO" id="GO:0005737">
    <property type="term" value="C:cytoplasm"/>
    <property type="evidence" value="ECO:0007669"/>
    <property type="project" value="TreeGrafter"/>
</dbReference>
<evidence type="ECO:0000256" key="6">
    <source>
        <dbReference type="ARBA" id="ARBA00023125"/>
    </source>
</evidence>
<dbReference type="Pfam" id="PF01555">
    <property type="entry name" value="N6_N4_Mtase"/>
    <property type="match status" value="1"/>
</dbReference>
<evidence type="ECO:0000256" key="5">
    <source>
        <dbReference type="ARBA" id="ARBA00022747"/>
    </source>
</evidence>
<dbReference type="InterPro" id="IPR002941">
    <property type="entry name" value="DNA_methylase_N4/N6"/>
</dbReference>
<evidence type="ECO:0000256" key="2">
    <source>
        <dbReference type="ARBA" id="ARBA00022603"/>
    </source>
</evidence>
<dbReference type="GO" id="GO:0015667">
    <property type="term" value="F:site-specific DNA-methyltransferase (cytosine-N4-specific) activity"/>
    <property type="evidence" value="ECO:0007669"/>
    <property type="project" value="UniProtKB-EC"/>
</dbReference>
<reference evidence="10 11" key="1">
    <citation type="submission" date="2014-06" db="EMBL/GenBank/DDBJ databases">
        <authorList>
            <person name="Ngugi D.K."/>
            <person name="Blom J."/>
            <person name="Alam I."/>
            <person name="Rashid M."/>
            <person name="Baalawi W."/>
            <person name="Zhang G."/>
            <person name="Hikmawan T."/>
            <person name="Guan Y."/>
            <person name="Antunes A."/>
            <person name="Siam R."/>
            <person name="El-Dorry H."/>
            <person name="Bajic V."/>
            <person name="Stingl U."/>
        </authorList>
    </citation>
    <scope>NUCLEOTIDE SEQUENCE [LARGE SCALE GENOMIC DNA]</scope>
    <source>
        <strain evidence="10">SCGC AAA799-P11</strain>
    </source>
</reference>
<dbReference type="PATRIC" id="fig|1502295.3.peg.486"/>
<dbReference type="GO" id="GO:0009307">
    <property type="term" value="P:DNA restriction-modification system"/>
    <property type="evidence" value="ECO:0007669"/>
    <property type="project" value="UniProtKB-KW"/>
</dbReference>
<sequence>MSLIKTVRKQKKIELNTIYNENCLKTMSQIPDNFVDLVVTSPPYDNMRKYSGNNFDEFEEIATDLYRITKEGGVVVWIISDQTKQGNESGTSFRHALYFKQIGFNLFDTMIYLKPPRGAAGNNKTYWQTFEYMFIFSKGNPKTINLILDRENKEARNGDNGTKRLYDGSLKKLSRGGYSKKGRRTNVWQYNIGNGHSATDSIAHEHPAIFPEKLAEDHILSWSNKNDVVYDPFMGSGTTAKMAFLNKRKFLGSEISKDYYRISKKRIKNCQTQMRLS</sequence>
<organism evidence="10 11">
    <name type="scientific">Marine Group I thaumarchaeote SCGC AAA799-P11</name>
    <dbReference type="NCBI Taxonomy" id="1502295"/>
    <lineage>
        <taxon>Archaea</taxon>
        <taxon>Nitrososphaerota</taxon>
        <taxon>Marine Group I</taxon>
    </lineage>
</organism>
<dbReference type="PROSITE" id="PS00093">
    <property type="entry name" value="N4_MTASE"/>
    <property type="match status" value="1"/>
</dbReference>
<evidence type="ECO:0000259" key="9">
    <source>
        <dbReference type="Pfam" id="PF01555"/>
    </source>
</evidence>
<comment type="catalytic activity">
    <reaction evidence="7 8">
        <text>a 2'-deoxycytidine in DNA + S-adenosyl-L-methionine = an N(4)-methyl-2'-deoxycytidine in DNA + S-adenosyl-L-homocysteine + H(+)</text>
        <dbReference type="Rhea" id="RHEA:16857"/>
        <dbReference type="Rhea" id="RHEA-COMP:11369"/>
        <dbReference type="Rhea" id="RHEA-COMP:13674"/>
        <dbReference type="ChEBI" id="CHEBI:15378"/>
        <dbReference type="ChEBI" id="CHEBI:57856"/>
        <dbReference type="ChEBI" id="CHEBI:59789"/>
        <dbReference type="ChEBI" id="CHEBI:85452"/>
        <dbReference type="ChEBI" id="CHEBI:137933"/>
        <dbReference type="EC" id="2.1.1.113"/>
    </reaction>
</comment>
<dbReference type="InterPro" id="IPR001091">
    <property type="entry name" value="RM_Methyltransferase"/>
</dbReference>
<evidence type="ECO:0000256" key="3">
    <source>
        <dbReference type="ARBA" id="ARBA00022679"/>
    </source>
</evidence>
<dbReference type="Gene3D" id="3.40.50.150">
    <property type="entry name" value="Vaccinia Virus protein VP39"/>
    <property type="match status" value="1"/>
</dbReference>
<dbReference type="GO" id="GO:0003677">
    <property type="term" value="F:DNA binding"/>
    <property type="evidence" value="ECO:0007669"/>
    <property type="project" value="UniProtKB-KW"/>
</dbReference>
<keyword evidence="6" id="KW-0238">DNA-binding</keyword>
<dbReference type="EMBL" id="JOSZ01000005">
    <property type="protein sequence ID" value="KFM19760.1"/>
    <property type="molecule type" value="Genomic_DNA"/>
</dbReference>